<keyword evidence="2" id="KW-1185">Reference proteome</keyword>
<dbReference type="EMBL" id="OV696698">
    <property type="protein sequence ID" value="CAH1242660.1"/>
    <property type="molecule type" value="Genomic_DNA"/>
</dbReference>
<protein>
    <submittedName>
        <fullName evidence="1">Hypp6928 protein</fullName>
    </submittedName>
</protein>
<dbReference type="Proteomes" id="UP000838412">
    <property type="component" value="Chromosome 13"/>
</dbReference>
<dbReference type="AlphaFoldDB" id="A0A8J9YVR2"/>
<name>A0A8J9YVR2_BRALA</name>
<gene>
    <name evidence="1" type="primary">Hypp6928</name>
    <name evidence="1" type="ORF">BLAG_LOCUS5932</name>
</gene>
<evidence type="ECO:0000313" key="1">
    <source>
        <dbReference type="EMBL" id="CAH1242660.1"/>
    </source>
</evidence>
<dbReference type="Gene3D" id="3.40.50.2000">
    <property type="entry name" value="Glycogen Phosphorylase B"/>
    <property type="match status" value="1"/>
</dbReference>
<proteinExistence type="predicted"/>
<evidence type="ECO:0000313" key="2">
    <source>
        <dbReference type="Proteomes" id="UP000838412"/>
    </source>
</evidence>
<dbReference type="SUPFAM" id="SSF53756">
    <property type="entry name" value="UDP-Glycosyltransferase/glycogen phosphorylase"/>
    <property type="match status" value="1"/>
</dbReference>
<accession>A0A8J9YVR2</accession>
<sequence length="179" mass="20158">MAEIMLRVLLLVIVLCGHLVVGANVLLLASDFESSWIRLASIGEALSDRNHQITVLTPESNLKRIQSYGRDRGFTFRTYQTDGDDIGMVNDRIKEMLWEDNMITQVTTLYNYFYTGEQWSLSNGQPSFAGHSAGTLQLPHLDVISTRYPVGSHMGHYKTPSEQLAGTCRKPTMKILHLN</sequence>
<organism evidence="1 2">
    <name type="scientific">Branchiostoma lanceolatum</name>
    <name type="common">Common lancelet</name>
    <name type="synonym">Amphioxus lanceolatum</name>
    <dbReference type="NCBI Taxonomy" id="7740"/>
    <lineage>
        <taxon>Eukaryota</taxon>
        <taxon>Metazoa</taxon>
        <taxon>Chordata</taxon>
        <taxon>Cephalochordata</taxon>
        <taxon>Leptocardii</taxon>
        <taxon>Amphioxiformes</taxon>
        <taxon>Branchiostomatidae</taxon>
        <taxon>Branchiostoma</taxon>
    </lineage>
</organism>
<reference evidence="1" key="1">
    <citation type="submission" date="2022-01" db="EMBL/GenBank/DDBJ databases">
        <authorList>
            <person name="Braso-Vives M."/>
        </authorList>
    </citation>
    <scope>NUCLEOTIDE SEQUENCE</scope>
</reference>